<gene>
    <name evidence="1" type="ORF">G6O67_006235</name>
</gene>
<protein>
    <submittedName>
        <fullName evidence="1">Uncharacterized protein</fullName>
    </submittedName>
</protein>
<reference evidence="1 2" key="1">
    <citation type="journal article" date="2020" name="Genome Biol. Evol.">
        <title>A new high-quality draft genome assembly of the Chinese cordyceps Ophiocordyceps sinensis.</title>
        <authorList>
            <person name="Shu R."/>
            <person name="Zhang J."/>
            <person name="Meng Q."/>
            <person name="Zhang H."/>
            <person name="Zhou G."/>
            <person name="Li M."/>
            <person name="Wu P."/>
            <person name="Zhao Y."/>
            <person name="Chen C."/>
            <person name="Qin Q."/>
        </authorList>
    </citation>
    <scope>NUCLEOTIDE SEQUENCE [LARGE SCALE GENOMIC DNA]</scope>
    <source>
        <strain evidence="1 2">IOZ07</strain>
    </source>
</reference>
<evidence type="ECO:0000313" key="2">
    <source>
        <dbReference type="Proteomes" id="UP000557566"/>
    </source>
</evidence>
<dbReference type="Proteomes" id="UP000557566">
    <property type="component" value="Unassembled WGS sequence"/>
</dbReference>
<keyword evidence="2" id="KW-1185">Reference proteome</keyword>
<name>A0A8H4LV05_9HYPO</name>
<accession>A0A8H4LV05</accession>
<organism evidence="1 2">
    <name type="scientific">Ophiocordyceps sinensis</name>
    <dbReference type="NCBI Taxonomy" id="72228"/>
    <lineage>
        <taxon>Eukaryota</taxon>
        <taxon>Fungi</taxon>
        <taxon>Dikarya</taxon>
        <taxon>Ascomycota</taxon>
        <taxon>Pezizomycotina</taxon>
        <taxon>Sordariomycetes</taxon>
        <taxon>Hypocreomycetidae</taxon>
        <taxon>Hypocreales</taxon>
        <taxon>Ophiocordycipitaceae</taxon>
        <taxon>Ophiocordyceps</taxon>
    </lineage>
</organism>
<dbReference type="AlphaFoldDB" id="A0A8H4LV05"/>
<evidence type="ECO:0000313" key="1">
    <source>
        <dbReference type="EMBL" id="KAF4506118.1"/>
    </source>
</evidence>
<sequence>MEPNTYTVRAIVCVSCNRMILANDPSPLKDIDTFWNKATFHLVVCSMCENACAGRVSTKIGVYDDPLSAKATFVSADMIRTSNAFARACEIMDSTPDLGDFKGRVPIVNRSDLMEHFPGETEISYVSVSDRNSKTMGVRPYMVTNFF</sequence>
<dbReference type="EMBL" id="JAAVMX010000007">
    <property type="protein sequence ID" value="KAF4506118.1"/>
    <property type="molecule type" value="Genomic_DNA"/>
</dbReference>
<comment type="caution">
    <text evidence="1">The sequence shown here is derived from an EMBL/GenBank/DDBJ whole genome shotgun (WGS) entry which is preliminary data.</text>
</comment>
<proteinExistence type="predicted"/>
<dbReference type="OrthoDB" id="10271892at2759"/>